<dbReference type="CDD" id="cd04301">
    <property type="entry name" value="NAT_SF"/>
    <property type="match status" value="1"/>
</dbReference>
<organism evidence="2 3">
    <name type="scientific">Ornithinimicrobium faecis</name>
    <dbReference type="NCBI Taxonomy" id="2934158"/>
    <lineage>
        <taxon>Bacteria</taxon>
        <taxon>Bacillati</taxon>
        <taxon>Actinomycetota</taxon>
        <taxon>Actinomycetes</taxon>
        <taxon>Micrococcales</taxon>
        <taxon>Ornithinimicrobiaceae</taxon>
        <taxon>Ornithinimicrobium</taxon>
    </lineage>
</organism>
<dbReference type="EMBL" id="CP099489">
    <property type="protein sequence ID" value="USQ78858.1"/>
    <property type="molecule type" value="Genomic_DNA"/>
</dbReference>
<sequence length="256" mass="26970">MSWRVVNHDELLEATGASPYVDVAVPADAVAIVGEHGWAAMHPWRPSGHWGGAALVAPGAPPEAESQALAELLALAPDTPLEWFSTSAGRQLAAPPGFLVDGSGRWDFLSTRVDVPPAGAVFPGDLELLELDDATDAAELEAFGRAHNTDFEGFPGHGFSVLWLGLRDASSALVAIGGMHLLATGTPHLSGIVVDRAQRGRGIGRALTVALTRRALDRCGVSTLGVFSSNAPAISLYHSLGYRTHHRFHTRVLSAL</sequence>
<proteinExistence type="predicted"/>
<evidence type="ECO:0000259" key="1">
    <source>
        <dbReference type="PROSITE" id="PS51186"/>
    </source>
</evidence>
<accession>A0ABY4YR54</accession>
<dbReference type="InterPro" id="IPR000182">
    <property type="entry name" value="GNAT_dom"/>
</dbReference>
<evidence type="ECO:0000313" key="2">
    <source>
        <dbReference type="EMBL" id="USQ78858.1"/>
    </source>
</evidence>
<dbReference type="PROSITE" id="PS51186">
    <property type="entry name" value="GNAT"/>
    <property type="match status" value="1"/>
</dbReference>
<dbReference type="RefSeq" id="WP_252591653.1">
    <property type="nucleotide sequence ID" value="NZ_CP099489.1"/>
</dbReference>
<keyword evidence="3" id="KW-1185">Reference proteome</keyword>
<gene>
    <name evidence="2" type="ORF">NF556_14655</name>
</gene>
<dbReference type="Proteomes" id="UP001056455">
    <property type="component" value="Chromosome"/>
</dbReference>
<feature type="domain" description="N-acetyltransferase" evidence="1">
    <location>
        <begin position="124"/>
        <end position="256"/>
    </location>
</feature>
<dbReference type="InterPro" id="IPR016181">
    <property type="entry name" value="Acyl_CoA_acyltransferase"/>
</dbReference>
<protein>
    <submittedName>
        <fullName evidence="2">GNAT family N-acetyltransferase</fullName>
    </submittedName>
</protein>
<dbReference type="SUPFAM" id="SSF55729">
    <property type="entry name" value="Acyl-CoA N-acyltransferases (Nat)"/>
    <property type="match status" value="1"/>
</dbReference>
<reference evidence="2" key="1">
    <citation type="submission" date="2022-06" db="EMBL/GenBank/DDBJ databases">
        <title>Ornithinimicrobium HY1793.</title>
        <authorList>
            <person name="Huang Y."/>
        </authorList>
    </citation>
    <scope>NUCLEOTIDE SEQUENCE</scope>
    <source>
        <strain evidence="2">HY1793</strain>
    </source>
</reference>
<dbReference type="Gene3D" id="3.40.630.30">
    <property type="match status" value="1"/>
</dbReference>
<name>A0ABY4YR54_9MICO</name>
<evidence type="ECO:0000313" key="3">
    <source>
        <dbReference type="Proteomes" id="UP001056455"/>
    </source>
</evidence>
<dbReference type="Pfam" id="PF00583">
    <property type="entry name" value="Acetyltransf_1"/>
    <property type="match status" value="1"/>
</dbReference>